<reference evidence="2" key="1">
    <citation type="submission" date="2023-05" db="EMBL/GenBank/DDBJ databases">
        <authorList>
            <person name="Stuckert A."/>
        </authorList>
    </citation>
    <scope>NUCLEOTIDE SEQUENCE</scope>
</reference>
<dbReference type="Gene3D" id="1.25.40.20">
    <property type="entry name" value="Ankyrin repeat-containing domain"/>
    <property type="match status" value="1"/>
</dbReference>
<dbReference type="SUPFAM" id="SSF48403">
    <property type="entry name" value="Ankyrin repeat"/>
    <property type="match status" value="1"/>
</dbReference>
<dbReference type="PROSITE" id="PS50297">
    <property type="entry name" value="ANK_REP_REGION"/>
    <property type="match status" value="1"/>
</dbReference>
<accession>A0ABN9HLP9</accession>
<dbReference type="PANTHER" id="PTHR24183">
    <property type="entry name" value="FIBRONECTIN TYPE 3 AND ANKYRIN REPEAT DOMAINS PROTEIN 1"/>
    <property type="match status" value="1"/>
</dbReference>
<dbReference type="PANTHER" id="PTHR24183:SF1">
    <property type="entry name" value="FIBRONECTIN TYPE 3 AND ANKYRIN REPEAT DOMAINS PROTEIN 1"/>
    <property type="match status" value="1"/>
</dbReference>
<evidence type="ECO:0000313" key="2">
    <source>
        <dbReference type="EMBL" id="CAI9620896.1"/>
    </source>
</evidence>
<dbReference type="SMART" id="SM00248">
    <property type="entry name" value="ANK"/>
    <property type="match status" value="1"/>
</dbReference>
<evidence type="ECO:0000313" key="3">
    <source>
        <dbReference type="Proteomes" id="UP001162483"/>
    </source>
</evidence>
<evidence type="ECO:0000256" key="1">
    <source>
        <dbReference type="PROSITE-ProRule" id="PRU00023"/>
    </source>
</evidence>
<dbReference type="PROSITE" id="PS50088">
    <property type="entry name" value="ANK_REPEAT"/>
    <property type="match status" value="1"/>
</dbReference>
<dbReference type="Pfam" id="PF12796">
    <property type="entry name" value="Ank_2"/>
    <property type="match status" value="1"/>
</dbReference>
<keyword evidence="1" id="KW-0040">ANK repeat</keyword>
<dbReference type="InterPro" id="IPR036770">
    <property type="entry name" value="Ankyrin_rpt-contain_sf"/>
</dbReference>
<dbReference type="EMBL" id="CATNWA010021001">
    <property type="protein sequence ID" value="CAI9620896.1"/>
    <property type="molecule type" value="Genomic_DNA"/>
</dbReference>
<name>A0ABN9HLP9_9NEOB</name>
<proteinExistence type="predicted"/>
<feature type="repeat" description="ANK" evidence="1">
    <location>
        <begin position="28"/>
        <end position="60"/>
    </location>
</feature>
<dbReference type="Proteomes" id="UP001162483">
    <property type="component" value="Unassembled WGS sequence"/>
</dbReference>
<feature type="non-terminal residue" evidence="2">
    <location>
        <position position="87"/>
    </location>
</feature>
<organism evidence="2 3">
    <name type="scientific">Staurois parvus</name>
    <dbReference type="NCBI Taxonomy" id="386267"/>
    <lineage>
        <taxon>Eukaryota</taxon>
        <taxon>Metazoa</taxon>
        <taxon>Chordata</taxon>
        <taxon>Craniata</taxon>
        <taxon>Vertebrata</taxon>
        <taxon>Euteleostomi</taxon>
        <taxon>Amphibia</taxon>
        <taxon>Batrachia</taxon>
        <taxon>Anura</taxon>
        <taxon>Neobatrachia</taxon>
        <taxon>Ranoidea</taxon>
        <taxon>Ranidae</taxon>
        <taxon>Staurois</taxon>
    </lineage>
</organism>
<keyword evidence="3" id="KW-1185">Reference proteome</keyword>
<dbReference type="InterPro" id="IPR002110">
    <property type="entry name" value="Ankyrin_rpt"/>
</dbReference>
<comment type="caution">
    <text evidence="2">The sequence shown here is derived from an EMBL/GenBank/DDBJ whole genome shotgun (WGS) entry which is preliminary data.</text>
</comment>
<sequence>MLACFSGHLDVVQYLRTQGASWENQDKSGCTAMHWAVDGGHVKLIQWMINDGCEVDTRDRHLKWTPLMRVSAVTGNTDSARCLIRAG</sequence>
<protein>
    <submittedName>
        <fullName evidence="2">Uncharacterized protein</fullName>
    </submittedName>
</protein>
<gene>
    <name evidence="2" type="ORF">SPARVUS_LOCUS16046914</name>
</gene>